<dbReference type="EMBL" id="CP000245">
    <property type="protein sequence ID" value="AEG91828.1"/>
    <property type="molecule type" value="Genomic_DNA"/>
</dbReference>
<dbReference type="Proteomes" id="UP000008385">
    <property type="component" value="Chromosome"/>
</dbReference>
<accession>F5XXM5</accession>
<dbReference type="RefSeq" id="WP_013900061.1">
    <property type="nucleotide sequence ID" value="NC_015677.1"/>
</dbReference>
<evidence type="ECO:0000313" key="1">
    <source>
        <dbReference type="EMBL" id="AEG91828.1"/>
    </source>
</evidence>
<protein>
    <recommendedName>
        <fullName evidence="3">DUF2917 domain-containing protein</fullName>
    </recommendedName>
</protein>
<dbReference type="OrthoDB" id="8899531at2"/>
<dbReference type="Pfam" id="PF11142">
    <property type="entry name" value="DUF2917"/>
    <property type="match status" value="1"/>
</dbReference>
<dbReference type="STRING" id="365046.Rta_07470"/>
<evidence type="ECO:0008006" key="3">
    <source>
        <dbReference type="Google" id="ProtNLM"/>
    </source>
</evidence>
<gene>
    <name evidence="1" type="ordered locus">Rta_07470</name>
</gene>
<keyword evidence="2" id="KW-1185">Reference proteome</keyword>
<evidence type="ECO:0000313" key="2">
    <source>
        <dbReference type="Proteomes" id="UP000008385"/>
    </source>
</evidence>
<dbReference type="KEGG" id="rta:Rta_07470"/>
<reference evidence="2" key="1">
    <citation type="submission" date="2006-01" db="EMBL/GenBank/DDBJ databases">
        <title>Genome of the cyst-dividing bacterium Ramlibacter tataouinensis.</title>
        <authorList>
            <person name="Barakat M."/>
            <person name="Ortet P."/>
            <person name="De Luca G."/>
            <person name="Jourlin-Castelli C."/>
            <person name="Ansaldi M."/>
            <person name="Py B."/>
            <person name="Fichant G."/>
            <person name="Coutinho P."/>
            <person name="Voulhoux R."/>
            <person name="Bastien O."/>
            <person name="Roy S."/>
            <person name="Marechal E."/>
            <person name="Henrissat B."/>
            <person name="Quentin Y."/>
            <person name="Noirot P."/>
            <person name="Filloux A."/>
            <person name="Mejean V."/>
            <person name="DuBow M."/>
            <person name="Barras F."/>
            <person name="Heulin T."/>
        </authorList>
    </citation>
    <scope>NUCLEOTIDE SEQUENCE [LARGE SCALE GENOMIC DNA]</scope>
    <source>
        <strain evidence="2">ATCC BAA-407 / DSM 14655 / LMG 21543 / TTB310</strain>
    </source>
</reference>
<reference evidence="1 2" key="2">
    <citation type="journal article" date="2011" name="PLoS ONE">
        <title>The Cyst-Dividing Bacterium Ramlibacter tataouinensis TTB310 Genome Reveals a Well-Stocked Toolbox for Adaptation to a Desert Environment.</title>
        <authorList>
            <person name="De Luca G."/>
            <person name="Barakat M."/>
            <person name="Ortet P."/>
            <person name="Fochesato S."/>
            <person name="Jourlin-Castelli C."/>
            <person name="Ansaldi M."/>
            <person name="Py B."/>
            <person name="Fichant G."/>
            <person name="Coutinho P.M."/>
            <person name="Voulhoux R."/>
            <person name="Bastien O."/>
            <person name="Marechal E."/>
            <person name="Henrissat B."/>
            <person name="Quentin Y."/>
            <person name="Noirot P."/>
            <person name="Filloux A."/>
            <person name="Mejean V."/>
            <person name="Dubow M.S."/>
            <person name="Barras F."/>
            <person name="Barbe V."/>
            <person name="Weissenbach J."/>
            <person name="Mihalcescu I."/>
            <person name="Vermeglio A."/>
            <person name="Achouak W."/>
            <person name="Heulin T."/>
        </authorList>
    </citation>
    <scope>NUCLEOTIDE SEQUENCE [LARGE SCALE GENOMIC DNA]</scope>
    <source>
        <strain evidence="2">ATCC BAA-407 / DSM 14655 / LMG 21543 / TTB310</strain>
    </source>
</reference>
<organism evidence="1 2">
    <name type="scientific">Ramlibacter tataouinensis (strain ATCC BAA-407 / DSM 14655 / LMG 21543 / TTB310)</name>
    <dbReference type="NCBI Taxonomy" id="365046"/>
    <lineage>
        <taxon>Bacteria</taxon>
        <taxon>Pseudomonadati</taxon>
        <taxon>Pseudomonadota</taxon>
        <taxon>Betaproteobacteria</taxon>
        <taxon>Burkholderiales</taxon>
        <taxon>Comamonadaceae</taxon>
        <taxon>Ramlibacter</taxon>
    </lineage>
</organism>
<proteinExistence type="predicted"/>
<dbReference type="AlphaFoldDB" id="F5XXM5"/>
<name>F5XXM5_RAMTT</name>
<dbReference type="eggNOG" id="ENOG5033BWJ">
    <property type="taxonomic scope" value="Bacteria"/>
</dbReference>
<sequence length="164" mass="17268">MEFRSQAATHQSPAAAKAALAGTWKLGVRQAVSLAPREPGVFTVAHGRLWVTFDGPHAGPANDWGDRVLGAGDRLVLGPGQRLVVEPWDCRQAGYFSWDPLPHAVPVRSARMVPLLQAVADLRLALVFGAGASLRLLRGIGHAVLGAAPRQSAPDVCCPRGAMG</sequence>
<dbReference type="HOGENOM" id="CLU_1617651_0_0_4"/>
<dbReference type="InterPro" id="IPR021317">
    <property type="entry name" value="DUF2917"/>
</dbReference>